<feature type="DNA-binding region" description="H-T-H motif" evidence="2">
    <location>
        <begin position="28"/>
        <end position="47"/>
    </location>
</feature>
<dbReference type="SUPFAM" id="SSF46689">
    <property type="entry name" value="Homeodomain-like"/>
    <property type="match status" value="1"/>
</dbReference>
<evidence type="ECO:0000313" key="4">
    <source>
        <dbReference type="EMBL" id="ABM11052.1"/>
    </source>
</evidence>
<dbReference type="InterPro" id="IPR001647">
    <property type="entry name" value="HTH_TetR"/>
</dbReference>
<dbReference type="AlphaFoldDB" id="A1T1K2"/>
<dbReference type="InterPro" id="IPR050109">
    <property type="entry name" value="HTH-type_TetR-like_transc_reg"/>
</dbReference>
<dbReference type="PANTHER" id="PTHR30055">
    <property type="entry name" value="HTH-TYPE TRANSCRIPTIONAL REGULATOR RUTR"/>
    <property type="match status" value="1"/>
</dbReference>
<keyword evidence="5" id="KW-1185">Reference proteome</keyword>
<dbReference type="Gene3D" id="1.10.357.10">
    <property type="entry name" value="Tetracycline Repressor, domain 2"/>
    <property type="match status" value="1"/>
</dbReference>
<dbReference type="KEGG" id="mva:Mvan_0202"/>
<reference evidence="4" key="1">
    <citation type="submission" date="2006-12" db="EMBL/GenBank/DDBJ databases">
        <title>Complete sequence of Mycobacterium vanbaalenii PYR-1.</title>
        <authorList>
            <consortium name="US DOE Joint Genome Institute"/>
            <person name="Copeland A."/>
            <person name="Lucas S."/>
            <person name="Lapidus A."/>
            <person name="Barry K."/>
            <person name="Detter J.C."/>
            <person name="Glavina del Rio T."/>
            <person name="Hammon N."/>
            <person name="Israni S."/>
            <person name="Dalin E."/>
            <person name="Tice H."/>
            <person name="Pitluck S."/>
            <person name="Singan V."/>
            <person name="Schmutz J."/>
            <person name="Larimer F."/>
            <person name="Land M."/>
            <person name="Hauser L."/>
            <person name="Kyrpides N."/>
            <person name="Anderson I.J."/>
            <person name="Miller C."/>
            <person name="Richardson P."/>
        </authorList>
    </citation>
    <scope>NUCLEOTIDE SEQUENCE [LARGE SCALE GENOMIC DNA]</scope>
    <source>
        <strain evidence="4">PYR-1</strain>
    </source>
</reference>
<dbReference type="EMBL" id="CP000511">
    <property type="protein sequence ID" value="ABM11052.1"/>
    <property type="molecule type" value="Genomic_DNA"/>
</dbReference>
<sequence>MMPTTRSFDALLRSALDLIADGGIDGLTLSQVAEHAHVSRATAYREFGDKDGLVGAVAQHEIGLMLVAVHADIDTTADATALVASIVVSALRYLRSHRAFTYVRTHEPHWLLHAALAVGDSRTDLVQTVAAAVTPAIAVDTRRLRLSAVQAAEVMVRTVLSHTLIEYSTLTDAQVGEAVAHALITD</sequence>
<gene>
    <name evidence="4" type="ordered locus">Mvan_0202</name>
</gene>
<dbReference type="PANTHER" id="PTHR30055:SF209">
    <property type="entry name" value="POSSIBLE TRANSCRIPTIONAL REGULATORY PROTEIN (PROBABLY TETR-FAMILY)"/>
    <property type="match status" value="1"/>
</dbReference>
<protein>
    <submittedName>
        <fullName evidence="4">Transcriptional regulator, TetR family</fullName>
    </submittedName>
</protein>
<keyword evidence="1 2" id="KW-0238">DNA-binding</keyword>
<dbReference type="Proteomes" id="UP000009159">
    <property type="component" value="Chromosome"/>
</dbReference>
<dbReference type="HOGENOM" id="CLU_069356_39_1_11"/>
<dbReference type="STRING" id="350058.Mvan_0202"/>
<dbReference type="GO" id="GO:0003700">
    <property type="term" value="F:DNA-binding transcription factor activity"/>
    <property type="evidence" value="ECO:0007669"/>
    <property type="project" value="TreeGrafter"/>
</dbReference>
<feature type="domain" description="HTH tetR-type" evidence="3">
    <location>
        <begin position="5"/>
        <end position="65"/>
    </location>
</feature>
<evidence type="ECO:0000256" key="1">
    <source>
        <dbReference type="ARBA" id="ARBA00023125"/>
    </source>
</evidence>
<dbReference type="PRINTS" id="PR00455">
    <property type="entry name" value="HTHTETR"/>
</dbReference>
<proteinExistence type="predicted"/>
<dbReference type="eggNOG" id="COG1309">
    <property type="taxonomic scope" value="Bacteria"/>
</dbReference>
<evidence type="ECO:0000259" key="3">
    <source>
        <dbReference type="PROSITE" id="PS50977"/>
    </source>
</evidence>
<accession>A1T1K2</accession>
<dbReference type="InterPro" id="IPR009057">
    <property type="entry name" value="Homeodomain-like_sf"/>
</dbReference>
<evidence type="ECO:0000256" key="2">
    <source>
        <dbReference type="PROSITE-ProRule" id="PRU00335"/>
    </source>
</evidence>
<organism evidence="4 5">
    <name type="scientific">Mycolicibacterium vanbaalenii (strain DSM 7251 / JCM 13017 / BCRC 16820 / KCTC 9966 / NRRL B-24157 / PYR-1)</name>
    <name type="common">Mycobacterium vanbaalenii</name>
    <dbReference type="NCBI Taxonomy" id="350058"/>
    <lineage>
        <taxon>Bacteria</taxon>
        <taxon>Bacillati</taxon>
        <taxon>Actinomycetota</taxon>
        <taxon>Actinomycetes</taxon>
        <taxon>Mycobacteriales</taxon>
        <taxon>Mycobacteriaceae</taxon>
        <taxon>Mycolicibacterium</taxon>
    </lineage>
</organism>
<dbReference type="PROSITE" id="PS50977">
    <property type="entry name" value="HTH_TETR_2"/>
    <property type="match status" value="1"/>
</dbReference>
<dbReference type="Pfam" id="PF00440">
    <property type="entry name" value="TetR_N"/>
    <property type="match status" value="1"/>
</dbReference>
<dbReference type="GO" id="GO:0000976">
    <property type="term" value="F:transcription cis-regulatory region binding"/>
    <property type="evidence" value="ECO:0007669"/>
    <property type="project" value="TreeGrafter"/>
</dbReference>
<name>A1T1K2_MYCVP</name>
<evidence type="ECO:0000313" key="5">
    <source>
        <dbReference type="Proteomes" id="UP000009159"/>
    </source>
</evidence>